<evidence type="ECO:0000256" key="8">
    <source>
        <dbReference type="HAMAP-Rule" id="MF_00910"/>
    </source>
</evidence>
<dbReference type="GO" id="GO:0032153">
    <property type="term" value="C:cell division site"/>
    <property type="evidence" value="ECO:0007669"/>
    <property type="project" value="UniProtKB-UniRule"/>
</dbReference>
<evidence type="ECO:0000256" key="9">
    <source>
        <dbReference type="NCBIfam" id="TIGR02209"/>
    </source>
</evidence>
<evidence type="ECO:0000256" key="1">
    <source>
        <dbReference type="ARBA" id="ARBA00004401"/>
    </source>
</evidence>
<evidence type="ECO:0000256" key="2">
    <source>
        <dbReference type="ARBA" id="ARBA00022475"/>
    </source>
</evidence>
<evidence type="ECO:0000256" key="4">
    <source>
        <dbReference type="ARBA" id="ARBA00022692"/>
    </source>
</evidence>
<dbReference type="Proteomes" id="UP000501168">
    <property type="component" value="Chromosome"/>
</dbReference>
<organism evidence="10 11">
    <name type="scientific">Zophobihabitans entericus</name>
    <dbReference type="NCBI Taxonomy" id="1635327"/>
    <lineage>
        <taxon>Bacteria</taxon>
        <taxon>Pseudomonadati</taxon>
        <taxon>Pseudomonadota</taxon>
        <taxon>Gammaproteobacteria</taxon>
        <taxon>Orbales</taxon>
        <taxon>Orbaceae</taxon>
        <taxon>Zophobihabitans</taxon>
    </lineage>
</organism>
<evidence type="ECO:0000313" key="11">
    <source>
        <dbReference type="Proteomes" id="UP000501168"/>
    </source>
</evidence>
<comment type="subcellular location">
    <subcellularLocation>
        <location evidence="8">Cell inner membrane</location>
        <topology evidence="8">Single-pass type II membrane protein</topology>
    </subcellularLocation>
    <subcellularLocation>
        <location evidence="1">Cell membrane</location>
        <topology evidence="1">Single-pass type II membrane protein</topology>
    </subcellularLocation>
    <text evidence="8">Localizes to the division septum where it forms a ring structure.</text>
</comment>
<keyword evidence="11" id="KW-1185">Reference proteome</keyword>
<reference evidence="10 11" key="1">
    <citation type="submission" date="2020-03" db="EMBL/GenBank/DDBJ databases">
        <title>Complete genome sequence of Orbus sp. IPMB12 (BCRC 80908).</title>
        <authorList>
            <person name="Lo W.-S."/>
            <person name="Chang T.-H."/>
            <person name="Kuo C.-H."/>
        </authorList>
    </citation>
    <scope>NUCLEOTIDE SEQUENCE [LARGE SCALE GENOMIC DNA]</scope>
    <source>
        <strain evidence="10 11">IPMB12</strain>
    </source>
</reference>
<dbReference type="GO" id="GO:0005886">
    <property type="term" value="C:plasma membrane"/>
    <property type="evidence" value="ECO:0007669"/>
    <property type="project" value="UniProtKB-SubCell"/>
</dbReference>
<keyword evidence="5 8" id="KW-1133">Transmembrane helix</keyword>
<dbReference type="GO" id="GO:0043093">
    <property type="term" value="P:FtsZ-dependent cytokinesis"/>
    <property type="evidence" value="ECO:0007669"/>
    <property type="project" value="UniProtKB-UniRule"/>
</dbReference>
<dbReference type="PANTHER" id="PTHR37479">
    <property type="entry name" value="CELL DIVISION PROTEIN FTSL"/>
    <property type="match status" value="1"/>
</dbReference>
<proteinExistence type="inferred from homology"/>
<dbReference type="NCBIfam" id="NF008040">
    <property type="entry name" value="PRK10772.1"/>
    <property type="match status" value="1"/>
</dbReference>
<keyword evidence="2 8" id="KW-1003">Cell membrane</keyword>
<feature type="transmembrane region" description="Helical" evidence="8">
    <location>
        <begin position="22"/>
        <end position="41"/>
    </location>
</feature>
<keyword evidence="6 8" id="KW-0472">Membrane</keyword>
<dbReference type="EMBL" id="CP050253">
    <property type="protein sequence ID" value="QIQ20965.1"/>
    <property type="molecule type" value="Genomic_DNA"/>
</dbReference>
<evidence type="ECO:0000256" key="5">
    <source>
        <dbReference type="ARBA" id="ARBA00022989"/>
    </source>
</evidence>
<evidence type="ECO:0000256" key="6">
    <source>
        <dbReference type="ARBA" id="ARBA00023136"/>
    </source>
</evidence>
<comment type="subunit">
    <text evidence="8">Part of a complex composed of FtsB, FtsL and FtsQ.</text>
</comment>
<keyword evidence="4 8" id="KW-0812">Transmembrane</keyword>
<evidence type="ECO:0000313" key="10">
    <source>
        <dbReference type="EMBL" id="QIQ20965.1"/>
    </source>
</evidence>
<comment type="similarity">
    <text evidence="8">Belongs to the FtsL family.</text>
</comment>
<gene>
    <name evidence="8 10" type="primary">ftsL</name>
    <name evidence="10" type="ORF">IPMB12_04290</name>
</gene>
<dbReference type="RefSeq" id="WP_166915275.1">
    <property type="nucleotide sequence ID" value="NZ_CP050253.1"/>
</dbReference>
<dbReference type="AlphaFoldDB" id="A0A6G9I9Q8"/>
<dbReference type="InParanoid" id="A0A6G9I9Q8"/>
<keyword evidence="8" id="KW-0997">Cell inner membrane</keyword>
<comment type="function">
    <text evidence="8">Essential cell division protein. May link together the upstream cell division proteins, which are predominantly cytoplasmic, with the downstream cell division proteins, which are predominantly periplasmic.</text>
</comment>
<evidence type="ECO:0000256" key="7">
    <source>
        <dbReference type="ARBA" id="ARBA00023306"/>
    </source>
</evidence>
<accession>A0A6G9I9Q8</accession>
<dbReference type="PANTHER" id="PTHR37479:SF1">
    <property type="entry name" value="CELL DIVISION PROTEIN FTSL"/>
    <property type="match status" value="1"/>
</dbReference>
<keyword evidence="3 8" id="KW-0132">Cell division</keyword>
<dbReference type="HAMAP" id="MF_00910">
    <property type="entry name" value="FtsL"/>
    <property type="match status" value="1"/>
</dbReference>
<name>A0A6G9I9Q8_9GAMM</name>
<dbReference type="KEGG" id="orb:IPMB12_04290"/>
<sequence>MRKQRTGLLGVIFDDFIHHQKLSLFLLVLVMVSAMCVLITTQQTRLLLNQRERLLLERDVLESEWRNLILEENVLADQKRIERQAISQLGMQTVTPKTETIIVIKSR</sequence>
<protein>
    <recommendedName>
        <fullName evidence="8 9">Cell division protein FtsL</fullName>
    </recommendedName>
</protein>
<keyword evidence="7 8" id="KW-0131">Cell cycle</keyword>
<dbReference type="Pfam" id="PF04999">
    <property type="entry name" value="FtsL"/>
    <property type="match status" value="1"/>
</dbReference>
<dbReference type="FunCoup" id="A0A6G9I9Q8">
    <property type="interactions" value="112"/>
</dbReference>
<evidence type="ECO:0000256" key="3">
    <source>
        <dbReference type="ARBA" id="ARBA00022618"/>
    </source>
</evidence>
<dbReference type="InterPro" id="IPR011922">
    <property type="entry name" value="Cell_div_FtsL"/>
</dbReference>
<dbReference type="NCBIfam" id="TIGR02209">
    <property type="entry name" value="ftsL_broad"/>
    <property type="match status" value="1"/>
</dbReference>